<dbReference type="EMBL" id="GIFC01001963">
    <property type="protein sequence ID" value="MXU84046.1"/>
    <property type="molecule type" value="Transcribed_RNA"/>
</dbReference>
<evidence type="ECO:0000256" key="1">
    <source>
        <dbReference type="SAM" id="SignalP"/>
    </source>
</evidence>
<feature type="chain" id="PRO_5025469874" evidence="1">
    <location>
        <begin position="20"/>
        <end position="78"/>
    </location>
</feature>
<evidence type="ECO:0000313" key="2">
    <source>
        <dbReference type="EMBL" id="MXU84046.1"/>
    </source>
</evidence>
<sequence>MVLVLLVSQISLFSSHGGADRHCRHLSGSRMVPGSRLRLVRLASYSAHTSKVVPKWQQMTSHKPECHVVDCRDPGGWS</sequence>
<proteinExistence type="predicted"/>
<accession>A0A6B0U786</accession>
<organism evidence="2">
    <name type="scientific">Ixodes ricinus</name>
    <name type="common">Common tick</name>
    <name type="synonym">Acarus ricinus</name>
    <dbReference type="NCBI Taxonomy" id="34613"/>
    <lineage>
        <taxon>Eukaryota</taxon>
        <taxon>Metazoa</taxon>
        <taxon>Ecdysozoa</taxon>
        <taxon>Arthropoda</taxon>
        <taxon>Chelicerata</taxon>
        <taxon>Arachnida</taxon>
        <taxon>Acari</taxon>
        <taxon>Parasitiformes</taxon>
        <taxon>Ixodida</taxon>
        <taxon>Ixodoidea</taxon>
        <taxon>Ixodidae</taxon>
        <taxon>Ixodinae</taxon>
        <taxon>Ixodes</taxon>
    </lineage>
</organism>
<dbReference type="AlphaFoldDB" id="A0A6B0U786"/>
<feature type="signal peptide" evidence="1">
    <location>
        <begin position="1"/>
        <end position="19"/>
    </location>
</feature>
<protein>
    <submittedName>
        <fullName evidence="2">Putative secreted protein</fullName>
    </submittedName>
</protein>
<name>A0A6B0U786_IXORI</name>
<reference evidence="2" key="1">
    <citation type="submission" date="2019-12" db="EMBL/GenBank/DDBJ databases">
        <title>An insight into the sialome of adult female Ixodes ricinus ticks feeding for 6 days.</title>
        <authorList>
            <person name="Perner J."/>
            <person name="Ribeiro J.M.C."/>
        </authorList>
    </citation>
    <scope>NUCLEOTIDE SEQUENCE</scope>
    <source>
        <strain evidence="2">Semi-engorged</strain>
        <tissue evidence="2">Salivary glands</tissue>
    </source>
</reference>
<keyword evidence="1" id="KW-0732">Signal</keyword>